<evidence type="ECO:0000256" key="1">
    <source>
        <dbReference type="SAM" id="Phobius"/>
    </source>
</evidence>
<protein>
    <submittedName>
        <fullName evidence="2">Uncharacterized protein</fullName>
    </submittedName>
</protein>
<dbReference type="EMBL" id="CALNXJ010000055">
    <property type="protein sequence ID" value="CAH3154181.1"/>
    <property type="molecule type" value="Genomic_DNA"/>
</dbReference>
<sequence length="45" mass="5118">MLGPFFFQIGMQIYFIVPCTISSGVILGCGYNKELLWAWRICSTL</sequence>
<evidence type="ECO:0000313" key="2">
    <source>
        <dbReference type="EMBL" id="CAH3154181.1"/>
    </source>
</evidence>
<keyword evidence="1" id="KW-0472">Membrane</keyword>
<organism evidence="2 3">
    <name type="scientific">Pocillopora meandrina</name>
    <dbReference type="NCBI Taxonomy" id="46732"/>
    <lineage>
        <taxon>Eukaryota</taxon>
        <taxon>Metazoa</taxon>
        <taxon>Cnidaria</taxon>
        <taxon>Anthozoa</taxon>
        <taxon>Hexacorallia</taxon>
        <taxon>Scleractinia</taxon>
        <taxon>Astrocoeniina</taxon>
        <taxon>Pocilloporidae</taxon>
        <taxon>Pocillopora</taxon>
    </lineage>
</organism>
<dbReference type="Proteomes" id="UP001159428">
    <property type="component" value="Unassembled WGS sequence"/>
</dbReference>
<keyword evidence="1" id="KW-0812">Transmembrane</keyword>
<evidence type="ECO:0000313" key="3">
    <source>
        <dbReference type="Proteomes" id="UP001159428"/>
    </source>
</evidence>
<accession>A0AAU9XPN2</accession>
<dbReference type="AlphaFoldDB" id="A0AAU9XPN2"/>
<gene>
    <name evidence="2" type="ORF">PMEA_00027437</name>
</gene>
<feature type="transmembrane region" description="Helical" evidence="1">
    <location>
        <begin position="12"/>
        <end position="31"/>
    </location>
</feature>
<keyword evidence="3" id="KW-1185">Reference proteome</keyword>
<comment type="caution">
    <text evidence="2">The sequence shown here is derived from an EMBL/GenBank/DDBJ whole genome shotgun (WGS) entry which is preliminary data.</text>
</comment>
<proteinExistence type="predicted"/>
<name>A0AAU9XPN2_9CNID</name>
<reference evidence="2 3" key="1">
    <citation type="submission" date="2022-05" db="EMBL/GenBank/DDBJ databases">
        <authorList>
            <consortium name="Genoscope - CEA"/>
            <person name="William W."/>
        </authorList>
    </citation>
    <scope>NUCLEOTIDE SEQUENCE [LARGE SCALE GENOMIC DNA]</scope>
</reference>
<keyword evidence="1" id="KW-1133">Transmembrane helix</keyword>